<dbReference type="RefSeq" id="WP_281795759.1">
    <property type="nucleotide sequence ID" value="NZ_BSDR01000001.1"/>
</dbReference>
<evidence type="ECO:0000256" key="1">
    <source>
        <dbReference type="ARBA" id="ARBA00022481"/>
    </source>
</evidence>
<dbReference type="SUPFAM" id="SSF54523">
    <property type="entry name" value="Pili subunits"/>
    <property type="match status" value="1"/>
</dbReference>
<dbReference type="AlphaFoldDB" id="A0A9W6FVT0"/>
<sequence>MKKCHTFSTEGFTLVELMVVVAITAILASVAVPAYINHINRVKQSEAASQLLTARIEMEEFLLDNNRYAGTIGCLPSFNSNPACLASCSACTQTTHKLKYYSFFIENASTTHYRIASTRKIYSYAQTDKLIISASTQTPKVLNEDALKFSVYKWLFD</sequence>
<feature type="transmembrane region" description="Helical" evidence="2">
    <location>
        <begin position="12"/>
        <end position="36"/>
    </location>
</feature>
<keyword evidence="2" id="KW-0472">Membrane</keyword>
<organism evidence="3 4">
    <name type="scientific">Desulforhabdus amnigena</name>
    <dbReference type="NCBI Taxonomy" id="40218"/>
    <lineage>
        <taxon>Bacteria</taxon>
        <taxon>Pseudomonadati</taxon>
        <taxon>Thermodesulfobacteriota</taxon>
        <taxon>Syntrophobacteria</taxon>
        <taxon>Syntrophobacterales</taxon>
        <taxon>Syntrophobacteraceae</taxon>
        <taxon>Desulforhabdus</taxon>
    </lineage>
</organism>
<dbReference type="GO" id="GO:0015628">
    <property type="term" value="P:protein secretion by the type II secretion system"/>
    <property type="evidence" value="ECO:0007669"/>
    <property type="project" value="InterPro"/>
</dbReference>
<keyword evidence="2" id="KW-0812">Transmembrane</keyword>
<keyword evidence="4" id="KW-1185">Reference proteome</keyword>
<dbReference type="GO" id="GO:0043683">
    <property type="term" value="P:type IV pilus assembly"/>
    <property type="evidence" value="ECO:0007669"/>
    <property type="project" value="InterPro"/>
</dbReference>
<evidence type="ECO:0000313" key="3">
    <source>
        <dbReference type="EMBL" id="GLI35738.1"/>
    </source>
</evidence>
<dbReference type="InterPro" id="IPR012902">
    <property type="entry name" value="N_methyl_site"/>
</dbReference>
<dbReference type="Gene3D" id="3.30.700.10">
    <property type="entry name" value="Glycoprotein, Type 4 Pilin"/>
    <property type="match status" value="1"/>
</dbReference>
<evidence type="ECO:0008006" key="5">
    <source>
        <dbReference type="Google" id="ProtNLM"/>
    </source>
</evidence>
<dbReference type="Pfam" id="PF16732">
    <property type="entry name" value="ComP_DUS"/>
    <property type="match status" value="1"/>
</dbReference>
<dbReference type="Pfam" id="PF07963">
    <property type="entry name" value="N_methyl"/>
    <property type="match status" value="1"/>
</dbReference>
<evidence type="ECO:0000256" key="2">
    <source>
        <dbReference type="SAM" id="Phobius"/>
    </source>
</evidence>
<evidence type="ECO:0000313" key="4">
    <source>
        <dbReference type="Proteomes" id="UP001144372"/>
    </source>
</evidence>
<keyword evidence="1" id="KW-0488">Methylation</keyword>
<proteinExistence type="predicted"/>
<dbReference type="InterPro" id="IPR045584">
    <property type="entry name" value="Pilin-like"/>
</dbReference>
<protein>
    <recommendedName>
        <fullName evidence="5">Prepilin-type N-terminal cleavage/methylation domain-containing protein</fullName>
    </recommendedName>
</protein>
<gene>
    <name evidence="3" type="ORF">DAMNIGENAA_31710</name>
</gene>
<keyword evidence="2" id="KW-1133">Transmembrane helix</keyword>
<reference evidence="3" key="1">
    <citation type="submission" date="2022-12" db="EMBL/GenBank/DDBJ databases">
        <title>Reference genome sequencing for broad-spectrum identification of bacterial and archaeal isolates by mass spectrometry.</title>
        <authorList>
            <person name="Sekiguchi Y."/>
            <person name="Tourlousse D.M."/>
        </authorList>
    </citation>
    <scope>NUCLEOTIDE SEQUENCE</scope>
    <source>
        <strain evidence="3">ASRB1</strain>
    </source>
</reference>
<dbReference type="PROSITE" id="PS00409">
    <property type="entry name" value="PROKAR_NTER_METHYL"/>
    <property type="match status" value="1"/>
</dbReference>
<comment type="caution">
    <text evidence="3">The sequence shown here is derived from an EMBL/GenBank/DDBJ whole genome shotgun (WGS) entry which is preliminary data.</text>
</comment>
<dbReference type="NCBIfam" id="TIGR02532">
    <property type="entry name" value="IV_pilin_GFxxxE"/>
    <property type="match status" value="1"/>
</dbReference>
<dbReference type="InterPro" id="IPR000983">
    <property type="entry name" value="Bac_GSPG_pilin"/>
</dbReference>
<dbReference type="EMBL" id="BSDR01000001">
    <property type="protein sequence ID" value="GLI35738.1"/>
    <property type="molecule type" value="Genomic_DNA"/>
</dbReference>
<accession>A0A9W6FVT0</accession>
<name>A0A9W6FVT0_9BACT</name>
<dbReference type="GO" id="GO:0015627">
    <property type="term" value="C:type II protein secretion system complex"/>
    <property type="evidence" value="ECO:0007669"/>
    <property type="project" value="InterPro"/>
</dbReference>
<dbReference type="PRINTS" id="PR00813">
    <property type="entry name" value="BCTERIALGSPG"/>
</dbReference>
<dbReference type="Proteomes" id="UP001144372">
    <property type="component" value="Unassembled WGS sequence"/>
</dbReference>
<dbReference type="InterPro" id="IPR031982">
    <property type="entry name" value="PilE-like"/>
</dbReference>